<dbReference type="GO" id="GO:0004568">
    <property type="term" value="F:chitinase activity"/>
    <property type="evidence" value="ECO:0007669"/>
    <property type="project" value="TreeGrafter"/>
</dbReference>
<dbReference type="Proteomes" id="UP000652761">
    <property type="component" value="Unassembled WGS sequence"/>
</dbReference>
<name>A0A843WXH8_COLES</name>
<dbReference type="EMBL" id="NMUH01006375">
    <property type="protein sequence ID" value="MQM15119.1"/>
    <property type="molecule type" value="Genomic_DNA"/>
</dbReference>
<gene>
    <name evidence="4" type="ORF">Taro_048061</name>
</gene>
<dbReference type="OrthoDB" id="1862401at2759"/>
<sequence>MLREDRRIEAWDPAGNSDIRRNQQIQQLGMPLTRKTSLKCSPYALACGFVWACPVKARVVDNVGGDTTEHLCFVTGCRARMEPSTSSTVRSGGIKVLLSLGGDRGLQSLNSTEDAHQVAEYIYRNFLGGTPSPPSRRPFGKAVLDGVNFSVAGKTPMDRMHWEDLAKALAGYSTARRKVYLVAAPQCTYPDPTLRKALNTGLFDIVWIRFYNNTSCQYSEVRPWALMGSWLQWNSNLHVGGIFLGLPASRELVGNGYVPPVNFMAEILPYISNFPRFWGVMLWDRYQDKRSKYSYWIRSAVMEPQAAKSSI</sequence>
<evidence type="ECO:0000313" key="4">
    <source>
        <dbReference type="EMBL" id="MQM15119.1"/>
    </source>
</evidence>
<keyword evidence="5" id="KW-1185">Reference proteome</keyword>
<dbReference type="InterPro" id="IPR050542">
    <property type="entry name" value="Glycosyl_Hydrlase18_Chitinase"/>
</dbReference>
<dbReference type="GO" id="GO:0005975">
    <property type="term" value="P:carbohydrate metabolic process"/>
    <property type="evidence" value="ECO:0007669"/>
    <property type="project" value="InterPro"/>
</dbReference>
<dbReference type="PANTHER" id="PTHR45708:SF49">
    <property type="entry name" value="ENDOCHITINASE"/>
    <property type="match status" value="1"/>
</dbReference>
<feature type="domain" description="GH18" evidence="3">
    <location>
        <begin position="26"/>
        <end position="308"/>
    </location>
</feature>
<dbReference type="Gene3D" id="3.20.20.80">
    <property type="entry name" value="Glycosidases"/>
    <property type="match status" value="1"/>
</dbReference>
<evidence type="ECO:0000256" key="2">
    <source>
        <dbReference type="ARBA" id="ARBA00023295"/>
    </source>
</evidence>
<evidence type="ECO:0000259" key="3">
    <source>
        <dbReference type="PROSITE" id="PS51910"/>
    </source>
</evidence>
<dbReference type="SUPFAM" id="SSF51445">
    <property type="entry name" value="(Trans)glycosidases"/>
    <property type="match status" value="1"/>
</dbReference>
<keyword evidence="2" id="KW-0326">Glycosidase</keyword>
<dbReference type="AlphaFoldDB" id="A0A843WXH8"/>
<proteinExistence type="predicted"/>
<dbReference type="GO" id="GO:0005576">
    <property type="term" value="C:extracellular region"/>
    <property type="evidence" value="ECO:0007669"/>
    <property type="project" value="TreeGrafter"/>
</dbReference>
<organism evidence="4 5">
    <name type="scientific">Colocasia esculenta</name>
    <name type="common">Wild taro</name>
    <name type="synonym">Arum esculentum</name>
    <dbReference type="NCBI Taxonomy" id="4460"/>
    <lineage>
        <taxon>Eukaryota</taxon>
        <taxon>Viridiplantae</taxon>
        <taxon>Streptophyta</taxon>
        <taxon>Embryophyta</taxon>
        <taxon>Tracheophyta</taxon>
        <taxon>Spermatophyta</taxon>
        <taxon>Magnoliopsida</taxon>
        <taxon>Liliopsida</taxon>
        <taxon>Araceae</taxon>
        <taxon>Aroideae</taxon>
        <taxon>Colocasieae</taxon>
        <taxon>Colocasia</taxon>
    </lineage>
</organism>
<dbReference type="PROSITE" id="PS51910">
    <property type="entry name" value="GH18_2"/>
    <property type="match status" value="1"/>
</dbReference>
<dbReference type="InterPro" id="IPR001223">
    <property type="entry name" value="Glyco_hydro18_cat"/>
</dbReference>
<accession>A0A843WXH8</accession>
<comment type="caution">
    <text evidence="4">The sequence shown here is derived from an EMBL/GenBank/DDBJ whole genome shotgun (WGS) entry which is preliminary data.</text>
</comment>
<reference evidence="4" key="1">
    <citation type="submission" date="2017-07" db="EMBL/GenBank/DDBJ databases">
        <title>Taro Niue Genome Assembly and Annotation.</title>
        <authorList>
            <person name="Atibalentja N."/>
            <person name="Keating K."/>
            <person name="Fields C.J."/>
        </authorList>
    </citation>
    <scope>NUCLEOTIDE SEQUENCE</scope>
    <source>
        <strain evidence="4">Niue_2</strain>
        <tissue evidence="4">Leaf</tissue>
    </source>
</reference>
<keyword evidence="1" id="KW-0378">Hydrolase</keyword>
<evidence type="ECO:0000256" key="1">
    <source>
        <dbReference type="ARBA" id="ARBA00022801"/>
    </source>
</evidence>
<dbReference type="InterPro" id="IPR017853">
    <property type="entry name" value="GH"/>
</dbReference>
<protein>
    <recommendedName>
        <fullName evidence="3">GH18 domain-containing protein</fullName>
    </recommendedName>
</protein>
<evidence type="ECO:0000313" key="5">
    <source>
        <dbReference type="Proteomes" id="UP000652761"/>
    </source>
</evidence>
<dbReference type="PANTHER" id="PTHR45708">
    <property type="entry name" value="ENDOCHITINASE"/>
    <property type="match status" value="1"/>
</dbReference>